<sequence>MRKDGCEAEAYSCDVSDREHCFALARHAAECGAVKAVLHIAGMSPHMGDAEKIMQANALGTVNINDAFFEVIAEGGCVIDTSSTSAYMAPSFIMPKRVYPLACTDRKLFMDKMMKKVKMFPRKTREGVAYSMSKHFTIWFAKQDAARFARKNARVLSITPGNFETPLGNLEKEEASTYLKFAAIKRNGLPEEIAPLYVALIDERLSYLTGTDILCDGGCIAGGASAFAR</sequence>
<dbReference type="Pfam" id="PF13561">
    <property type="entry name" value="adh_short_C2"/>
    <property type="match status" value="1"/>
</dbReference>
<comment type="caution">
    <text evidence="2">The sequence shown here is derived from an EMBL/GenBank/DDBJ whole genome shotgun (WGS) entry which is preliminary data.</text>
</comment>
<dbReference type="EMBL" id="ACFY01000140">
    <property type="protein sequence ID" value="EEG92840.1"/>
    <property type="molecule type" value="Genomic_DNA"/>
</dbReference>
<evidence type="ECO:0000313" key="3">
    <source>
        <dbReference type="Proteomes" id="UP000003561"/>
    </source>
</evidence>
<proteinExistence type="inferred from homology"/>
<dbReference type="eggNOG" id="COG1028">
    <property type="taxonomic scope" value="Bacteria"/>
</dbReference>
<organism evidence="2 3">
    <name type="scientific">Roseburia inulinivorans DSM 16841</name>
    <dbReference type="NCBI Taxonomy" id="622312"/>
    <lineage>
        <taxon>Bacteria</taxon>
        <taxon>Bacillati</taxon>
        <taxon>Bacillota</taxon>
        <taxon>Clostridia</taxon>
        <taxon>Lachnospirales</taxon>
        <taxon>Lachnospiraceae</taxon>
        <taxon>Roseburia</taxon>
    </lineage>
</organism>
<dbReference type="PRINTS" id="PR00081">
    <property type="entry name" value="GDHRDH"/>
</dbReference>
<evidence type="ECO:0008006" key="4">
    <source>
        <dbReference type="Google" id="ProtNLM"/>
    </source>
</evidence>
<dbReference type="Gene3D" id="3.40.50.720">
    <property type="entry name" value="NAD(P)-binding Rossmann-like Domain"/>
    <property type="match status" value="1"/>
</dbReference>
<dbReference type="PANTHER" id="PTHR42760">
    <property type="entry name" value="SHORT-CHAIN DEHYDROGENASES/REDUCTASES FAMILY MEMBER"/>
    <property type="match status" value="1"/>
</dbReference>
<evidence type="ECO:0000256" key="1">
    <source>
        <dbReference type="ARBA" id="ARBA00006484"/>
    </source>
</evidence>
<comment type="similarity">
    <text evidence="1">Belongs to the short-chain dehydrogenases/reductases (SDR) family.</text>
</comment>
<dbReference type="CDD" id="cd05233">
    <property type="entry name" value="SDR_c"/>
    <property type="match status" value="1"/>
</dbReference>
<reference evidence="2 3" key="1">
    <citation type="submission" date="2009-02" db="EMBL/GenBank/DDBJ databases">
        <authorList>
            <person name="Fulton L."/>
            <person name="Clifton S."/>
            <person name="Fulton B."/>
            <person name="Xu J."/>
            <person name="Minx P."/>
            <person name="Pepin K.H."/>
            <person name="Johnson M."/>
            <person name="Bhonagiri V."/>
            <person name="Nash W.E."/>
            <person name="Mardis E.R."/>
            <person name="Wilson R.K."/>
        </authorList>
    </citation>
    <scope>NUCLEOTIDE SEQUENCE [LARGE SCALE GENOMIC DNA]</scope>
    <source>
        <strain evidence="2 3">DSM 16841</strain>
    </source>
</reference>
<dbReference type="Proteomes" id="UP000003561">
    <property type="component" value="Unassembled WGS sequence"/>
</dbReference>
<gene>
    <name evidence="2" type="ORF">ROSEINA2194_03273</name>
</gene>
<dbReference type="GO" id="GO:0016616">
    <property type="term" value="F:oxidoreductase activity, acting on the CH-OH group of donors, NAD or NADP as acceptor"/>
    <property type="evidence" value="ECO:0007669"/>
    <property type="project" value="TreeGrafter"/>
</dbReference>
<name>C0FWZ3_9FIRM</name>
<dbReference type="AlphaFoldDB" id="C0FWZ3"/>
<reference evidence="2 3" key="2">
    <citation type="submission" date="2009-03" db="EMBL/GenBank/DDBJ databases">
        <title>Draft genome sequence of Roseburia inulinivorans (DSM 16841).</title>
        <authorList>
            <person name="Sudarsanam P."/>
            <person name="Ley R."/>
            <person name="Guruge J."/>
            <person name="Turnbaugh P.J."/>
            <person name="Mahowald M."/>
            <person name="Liep D."/>
            <person name="Gordon J."/>
        </authorList>
    </citation>
    <scope>NUCLEOTIDE SEQUENCE [LARGE SCALE GENOMIC DNA]</scope>
    <source>
        <strain evidence="2 3">DSM 16841</strain>
    </source>
</reference>
<dbReference type="InterPro" id="IPR002347">
    <property type="entry name" value="SDR_fam"/>
</dbReference>
<dbReference type="SUPFAM" id="SSF51735">
    <property type="entry name" value="NAD(P)-binding Rossmann-fold domains"/>
    <property type="match status" value="1"/>
</dbReference>
<dbReference type="InterPro" id="IPR036291">
    <property type="entry name" value="NAD(P)-bd_dom_sf"/>
</dbReference>
<accession>C0FWZ3</accession>
<evidence type="ECO:0000313" key="2">
    <source>
        <dbReference type="EMBL" id="EEG92840.1"/>
    </source>
</evidence>
<protein>
    <recommendedName>
        <fullName evidence="4">Oxidoreductase, short chain dehydrogenase/reductase family protein</fullName>
    </recommendedName>
</protein>